<dbReference type="GO" id="GO:0016763">
    <property type="term" value="F:pentosyltransferase activity"/>
    <property type="evidence" value="ECO:0007669"/>
    <property type="project" value="UniProtKB-ARBA"/>
</dbReference>
<reference evidence="11 12" key="1">
    <citation type="journal article" date="2020" name="Nat. Food">
        <title>A phased Vanilla planifolia genome enables genetic improvement of flavour and production.</title>
        <authorList>
            <person name="Hasing T."/>
            <person name="Tang H."/>
            <person name="Brym M."/>
            <person name="Khazi F."/>
            <person name="Huang T."/>
            <person name="Chambers A.H."/>
        </authorList>
    </citation>
    <scope>NUCLEOTIDE SEQUENCE [LARGE SCALE GENOMIC DNA]</scope>
    <source>
        <tissue evidence="11">Leaf</tissue>
    </source>
</reference>
<keyword evidence="3" id="KW-0328">Glycosyltransferase</keyword>
<evidence type="ECO:0000256" key="6">
    <source>
        <dbReference type="ARBA" id="ARBA00022989"/>
    </source>
</evidence>
<evidence type="ECO:0000256" key="3">
    <source>
        <dbReference type="ARBA" id="ARBA00022676"/>
    </source>
</evidence>
<evidence type="ECO:0000256" key="8">
    <source>
        <dbReference type="ARBA" id="ARBA00023180"/>
    </source>
</evidence>
<dbReference type="AlphaFoldDB" id="A0A835V7F1"/>
<keyword evidence="4" id="KW-0808">Transferase</keyword>
<name>A0A835V7F1_VANPL</name>
<keyword evidence="6 9" id="KW-1133">Transmembrane helix</keyword>
<accession>A0A835V7F1</accession>
<gene>
    <name evidence="11" type="ORF">HPP92_007132</name>
</gene>
<dbReference type="OrthoDB" id="529273at2759"/>
<evidence type="ECO:0000313" key="12">
    <source>
        <dbReference type="Proteomes" id="UP000639772"/>
    </source>
</evidence>
<evidence type="ECO:0000259" key="10">
    <source>
        <dbReference type="Pfam" id="PF04577"/>
    </source>
</evidence>
<dbReference type="PANTHER" id="PTHR20961:SF38">
    <property type="entry name" value="PROTEIN O-LINKED-MANNOSE BETA-1,4-N-ACETYLGLUCOSAMINYLTRANSFERASE 2"/>
    <property type="match status" value="1"/>
</dbReference>
<comment type="caution">
    <text evidence="11">The sequence shown here is derived from an EMBL/GenBank/DDBJ whole genome shotgun (WGS) entry which is preliminary data.</text>
</comment>
<dbReference type="GO" id="GO:0000139">
    <property type="term" value="C:Golgi membrane"/>
    <property type="evidence" value="ECO:0007669"/>
    <property type="project" value="UniProtKB-SubCell"/>
</dbReference>
<organism evidence="11 12">
    <name type="scientific">Vanilla planifolia</name>
    <name type="common">Vanilla</name>
    <dbReference type="NCBI Taxonomy" id="51239"/>
    <lineage>
        <taxon>Eukaryota</taxon>
        <taxon>Viridiplantae</taxon>
        <taxon>Streptophyta</taxon>
        <taxon>Embryophyta</taxon>
        <taxon>Tracheophyta</taxon>
        <taxon>Spermatophyta</taxon>
        <taxon>Magnoliopsida</taxon>
        <taxon>Liliopsida</taxon>
        <taxon>Asparagales</taxon>
        <taxon>Orchidaceae</taxon>
        <taxon>Vanilloideae</taxon>
        <taxon>Vanilleae</taxon>
        <taxon>Vanilla</taxon>
    </lineage>
</organism>
<dbReference type="Pfam" id="PF04577">
    <property type="entry name" value="Glyco_transf_61"/>
    <property type="match status" value="1"/>
</dbReference>
<protein>
    <recommendedName>
        <fullName evidence="10">Glycosyltransferase 61 catalytic domain-containing protein</fullName>
    </recommendedName>
</protein>
<evidence type="ECO:0000256" key="7">
    <source>
        <dbReference type="ARBA" id="ARBA00023136"/>
    </source>
</evidence>
<keyword evidence="7 9" id="KW-0472">Membrane</keyword>
<feature type="transmembrane region" description="Helical" evidence="9">
    <location>
        <begin position="21"/>
        <end position="42"/>
    </location>
</feature>
<sequence length="462" mass="52037">MNSLSNQLPPLKERVLFLLSPFPKCFFLIIAVLITAVIFLQIHSINAALPFSLSISLKSSFPLASTPHFSNQVISMLRQSITFLPLKDSRLSNHPMDGNTWFMSSVSDASVADGEPIHIRIPSFASNGRLLCLSAADHHDGARNSYALAFREALPVNSSFLPGRTFIAENYYDYDNIWHGLAAIIPFARWHATNGGAAPARWVLFHCGEVRTSMSEWVRTLAEVSTGAAVSIEEMGRTVACFEEAVVVRRSDGGMGKEQREAVYDIMRCRARAFCNVKKNSVEEEEDSGRRSPSLVRMTLLFRVGSRSFKNETAVAEIFERECRQVVGCRVRLVRSINLTFCEQVQLMSETDILVSPHGAQMTNMVFMDKNSSVMEFFPKGWLELAGAGQYVFRWLADWAGMRHEGQWRDSHGESCPFDNKDRCFTFYKDGSIGHDEVFFSGWAARVIRETKERKLQDLRGS</sequence>
<dbReference type="InterPro" id="IPR049625">
    <property type="entry name" value="Glyco_transf_61_cat"/>
</dbReference>
<proteinExistence type="predicted"/>
<evidence type="ECO:0000256" key="5">
    <source>
        <dbReference type="ARBA" id="ARBA00022692"/>
    </source>
</evidence>
<comment type="subcellular location">
    <subcellularLocation>
        <location evidence="1">Golgi apparatus membrane</location>
        <topology evidence="1">Single-pass type II membrane protein</topology>
    </subcellularLocation>
</comment>
<dbReference type="EMBL" id="JADCNM010000003">
    <property type="protein sequence ID" value="KAG0490269.1"/>
    <property type="molecule type" value="Genomic_DNA"/>
</dbReference>
<evidence type="ECO:0000256" key="1">
    <source>
        <dbReference type="ARBA" id="ARBA00004323"/>
    </source>
</evidence>
<keyword evidence="8" id="KW-0325">Glycoprotein</keyword>
<keyword evidence="5 9" id="KW-0812">Transmembrane</keyword>
<evidence type="ECO:0000256" key="9">
    <source>
        <dbReference type="SAM" id="Phobius"/>
    </source>
</evidence>
<feature type="domain" description="Glycosyltransferase 61 catalytic" evidence="10">
    <location>
        <begin position="284"/>
        <end position="375"/>
    </location>
</feature>
<evidence type="ECO:0000313" key="11">
    <source>
        <dbReference type="EMBL" id="KAG0490269.1"/>
    </source>
</evidence>
<dbReference type="PANTHER" id="PTHR20961">
    <property type="entry name" value="GLYCOSYLTRANSFERASE"/>
    <property type="match status" value="1"/>
</dbReference>
<comment type="pathway">
    <text evidence="2">Glycan metabolism.</text>
</comment>
<dbReference type="InterPro" id="IPR007657">
    <property type="entry name" value="Glycosyltransferase_61"/>
</dbReference>
<evidence type="ECO:0000256" key="4">
    <source>
        <dbReference type="ARBA" id="ARBA00022679"/>
    </source>
</evidence>
<evidence type="ECO:0000256" key="2">
    <source>
        <dbReference type="ARBA" id="ARBA00004881"/>
    </source>
</evidence>
<dbReference type="Proteomes" id="UP000639772">
    <property type="component" value="Chromosome 3"/>
</dbReference>